<name>A0A1H8G6X0_9EURY</name>
<evidence type="ECO:0000313" key="1">
    <source>
        <dbReference type="EMBL" id="SEN39766.1"/>
    </source>
</evidence>
<organism evidence="1 2">
    <name type="scientific">Halorientalis persicus</name>
    <dbReference type="NCBI Taxonomy" id="1367881"/>
    <lineage>
        <taxon>Archaea</taxon>
        <taxon>Methanobacteriati</taxon>
        <taxon>Methanobacteriota</taxon>
        <taxon>Stenosarchaea group</taxon>
        <taxon>Halobacteria</taxon>
        <taxon>Halobacteriales</taxon>
        <taxon>Haloarculaceae</taxon>
        <taxon>Halorientalis</taxon>
    </lineage>
</organism>
<proteinExistence type="predicted"/>
<evidence type="ECO:0000313" key="2">
    <source>
        <dbReference type="Proteomes" id="UP000198775"/>
    </source>
</evidence>
<dbReference type="AlphaFoldDB" id="A0A1H8G6X0"/>
<protein>
    <submittedName>
        <fullName evidence="1">Uncharacterized protein</fullName>
    </submittedName>
</protein>
<dbReference type="EMBL" id="FOCX01000003">
    <property type="protein sequence ID" value="SEN39766.1"/>
    <property type="molecule type" value="Genomic_DNA"/>
</dbReference>
<sequence length="654" mass="70532">MAVGDDALDEFGEPLALVPRPVGEEPAGIGRVRTVEVFPGDGDLAVGHAPGRLLERRGGGLEQRRRPLALGTVDRLGGRLVGLGGLVVGRGGVVQPAGDPTVRDELVETGPLDRVIERPVEIAGDCDPLHAAVGGWRGPVRDAVGDRGDHERREAVPDPAVLVGLERVLSLPWLRQARPRGSRERVTGPFVLPFGERGDGPCPVVVGSRHTPSRGRAGTNVACPASGPSLQVGTRRRLAMATAALTEPHVLAGAKARLFPEDGTDAYAVVDTQFAQNRWIDDQPIDPDVQALLAPFNHVRVGSGYPDLVGVPAVENDLLAVDRVGDRPPLLAVEAKGRTTTGTADVERGIVQAYDRLHEANVAMVAAPAGSIPQSARTLARELNVGILAVAEDGAVTPEVRPRVVGARPTGEADAIRFQASAQGVADRNFGLNHPKNYLAYPLALVHEGDTEALIEERVVGATDAARAGATFLDLIEDRPTDTRLTALGEEVVRFALREYGSVDAALEQFREWKRSRTRFCDLAPRWGQLTRRVVYQYPATQLLVERLQRLADDGQPEPSLVQLVEYCHGTHPTFTVELFLRGTDDVRQRVLTAEGDLRRDALTEGGVYHSPTVFQLKTMLYHAGLVTTTGVEPATLDPETDEWALREPLARFR</sequence>
<reference evidence="2" key="1">
    <citation type="submission" date="2016-10" db="EMBL/GenBank/DDBJ databases">
        <authorList>
            <person name="Varghese N."/>
            <person name="Submissions S."/>
        </authorList>
    </citation>
    <scope>NUCLEOTIDE SEQUENCE [LARGE SCALE GENOMIC DNA]</scope>
    <source>
        <strain evidence="2">IBRC-M 10043</strain>
    </source>
</reference>
<accession>A0A1H8G6X0</accession>
<keyword evidence="2" id="KW-1185">Reference proteome</keyword>
<gene>
    <name evidence="1" type="ORF">SAMN05216388_100315</name>
</gene>
<dbReference type="Proteomes" id="UP000198775">
    <property type="component" value="Unassembled WGS sequence"/>
</dbReference>